<evidence type="ECO:0000313" key="3">
    <source>
        <dbReference type="EMBL" id="KNA89562.1"/>
    </source>
</evidence>
<accession>A0ABR5I7H1</accession>
<name>A0ABR5I7H1_9ACTN</name>
<keyword evidence="2" id="KW-0812">Transmembrane</keyword>
<evidence type="ECO:0008006" key="5">
    <source>
        <dbReference type="Google" id="ProtNLM"/>
    </source>
</evidence>
<feature type="region of interest" description="Disordered" evidence="1">
    <location>
        <begin position="355"/>
        <end position="473"/>
    </location>
</feature>
<protein>
    <recommendedName>
        <fullName evidence="5">Capsular polysaccharide biosynthesis protein</fullName>
    </recommendedName>
</protein>
<evidence type="ECO:0000313" key="4">
    <source>
        <dbReference type="Proteomes" id="UP000037247"/>
    </source>
</evidence>
<evidence type="ECO:0000256" key="2">
    <source>
        <dbReference type="SAM" id="Phobius"/>
    </source>
</evidence>
<sequence length="473" mass="49206">MCAVLGALVGALSQTGDTTQSAEAMVRLEQPASVSAVISGQPTSTDDLQSYVSGEIAYLSGSGFRDSVKAKLGTATNPTISAVQNSNSAVVTISSSSPTESEAQRTVDTAISTYLDHTSQQLRDRNTAALNSINALITQQQNAGRTAGIPELRTQASALQLQMAAGAPASVVQPATETEGKASNWSVMSIIGGVVGAILGLGSALIWRNRKRFITSASDVSDNAKTMTPVIVPQRSGSIPSDAEKEAARSLFAQLGSPDSGTIAVVGLSTGSGARRVGELLAGASAHHDAVQVLECLPLGTDPDLADHLSHADYVVVVAQQYLDRLPTLASTLSLLPDPSRGFIAITRHRWWPRKSDTRTDETTARPPAVVDGEQFQTATDATTSGVVSAPSASADSAVSKDHVTSDRSDIDPHEEGPHEEKVSPHADGDNNDDDDDADFRDTSNGDGEGSNGAGVRTLRDRVRSEVAAADSI</sequence>
<feature type="transmembrane region" description="Helical" evidence="2">
    <location>
        <begin position="185"/>
        <end position="207"/>
    </location>
</feature>
<feature type="compositionally biased region" description="Basic and acidic residues" evidence="1">
    <location>
        <begin position="399"/>
        <end position="429"/>
    </location>
</feature>
<keyword evidence="2" id="KW-0472">Membrane</keyword>
<comment type="caution">
    <text evidence="3">The sequence shown here is derived from an EMBL/GenBank/DDBJ whole genome shotgun (WGS) entry which is preliminary data.</text>
</comment>
<keyword evidence="4" id="KW-1185">Reference proteome</keyword>
<feature type="compositionally biased region" description="Basic and acidic residues" evidence="1">
    <location>
        <begin position="355"/>
        <end position="364"/>
    </location>
</feature>
<reference evidence="3 4" key="1">
    <citation type="submission" date="2015-05" db="EMBL/GenBank/DDBJ databases">
        <title>Draft genome sequence of the bacterium Gordonia jacobaea a new member of the Gordonia genus.</title>
        <authorList>
            <person name="Jimenez-Galisteo G."/>
            <person name="Dominguez A."/>
            <person name="Munoz E."/>
            <person name="Vinas M."/>
        </authorList>
    </citation>
    <scope>NUCLEOTIDE SEQUENCE [LARGE SCALE GENOMIC DNA]</scope>
    <source>
        <strain evidence="4">mv1</strain>
    </source>
</reference>
<feature type="compositionally biased region" description="Acidic residues" evidence="1">
    <location>
        <begin position="430"/>
        <end position="439"/>
    </location>
</feature>
<evidence type="ECO:0000256" key="1">
    <source>
        <dbReference type="SAM" id="MobiDB-lite"/>
    </source>
</evidence>
<keyword evidence="2" id="KW-1133">Transmembrane helix</keyword>
<proteinExistence type="predicted"/>
<dbReference type="EMBL" id="LDTZ01000024">
    <property type="protein sequence ID" value="KNA89562.1"/>
    <property type="molecule type" value="Genomic_DNA"/>
</dbReference>
<feature type="compositionally biased region" description="Low complexity" evidence="1">
    <location>
        <begin position="385"/>
        <end position="398"/>
    </location>
</feature>
<gene>
    <name evidence="3" type="ORF">ABW18_20530</name>
</gene>
<dbReference type="Proteomes" id="UP000037247">
    <property type="component" value="Unassembled WGS sequence"/>
</dbReference>
<feature type="compositionally biased region" description="Polar residues" evidence="1">
    <location>
        <begin position="375"/>
        <end position="384"/>
    </location>
</feature>
<organism evidence="3 4">
    <name type="scientific">Gordonia jacobaea</name>
    <dbReference type="NCBI Taxonomy" id="122202"/>
    <lineage>
        <taxon>Bacteria</taxon>
        <taxon>Bacillati</taxon>
        <taxon>Actinomycetota</taxon>
        <taxon>Actinomycetes</taxon>
        <taxon>Mycobacteriales</taxon>
        <taxon>Gordoniaceae</taxon>
        <taxon>Gordonia</taxon>
    </lineage>
</organism>